<dbReference type="EMBL" id="JAINUG010000014">
    <property type="protein sequence ID" value="KAJ8414046.1"/>
    <property type="molecule type" value="Genomic_DNA"/>
</dbReference>
<comment type="subcellular location">
    <subcellularLocation>
        <location evidence="1">Membrane</location>
        <topology evidence="1">Single-pass type II membrane protein</topology>
    </subcellularLocation>
</comment>
<dbReference type="PROSITE" id="PS51406">
    <property type="entry name" value="FIBRINOGEN_C_2"/>
    <property type="match status" value="1"/>
</dbReference>
<organism evidence="13 14">
    <name type="scientific">Aldrovandia affinis</name>
    <dbReference type="NCBI Taxonomy" id="143900"/>
    <lineage>
        <taxon>Eukaryota</taxon>
        <taxon>Metazoa</taxon>
        <taxon>Chordata</taxon>
        <taxon>Craniata</taxon>
        <taxon>Vertebrata</taxon>
        <taxon>Euteleostomi</taxon>
        <taxon>Actinopterygii</taxon>
        <taxon>Neopterygii</taxon>
        <taxon>Teleostei</taxon>
        <taxon>Notacanthiformes</taxon>
        <taxon>Halosauridae</taxon>
        <taxon>Aldrovandia</taxon>
    </lineage>
</organism>
<evidence type="ECO:0000256" key="9">
    <source>
        <dbReference type="ARBA" id="ARBA00023157"/>
    </source>
</evidence>
<reference evidence="13" key="1">
    <citation type="journal article" date="2023" name="Science">
        <title>Genome structures resolve the early diversification of teleost fishes.</title>
        <authorList>
            <person name="Parey E."/>
            <person name="Louis A."/>
            <person name="Montfort J."/>
            <person name="Bouchez O."/>
            <person name="Roques C."/>
            <person name="Iampietro C."/>
            <person name="Lluch J."/>
            <person name="Castinel A."/>
            <person name="Donnadieu C."/>
            <person name="Desvignes T."/>
            <person name="Floi Bucao C."/>
            <person name="Jouanno E."/>
            <person name="Wen M."/>
            <person name="Mejri S."/>
            <person name="Dirks R."/>
            <person name="Jansen H."/>
            <person name="Henkel C."/>
            <person name="Chen W.J."/>
            <person name="Zahm M."/>
            <person name="Cabau C."/>
            <person name="Klopp C."/>
            <person name="Thompson A.W."/>
            <person name="Robinson-Rechavi M."/>
            <person name="Braasch I."/>
            <person name="Lecointre G."/>
            <person name="Bobe J."/>
            <person name="Postlethwait J.H."/>
            <person name="Berthelot C."/>
            <person name="Roest Crollius H."/>
            <person name="Guiguen Y."/>
        </authorList>
    </citation>
    <scope>NUCLEOTIDE SEQUENCE</scope>
    <source>
        <strain evidence="13">NC1722</strain>
    </source>
</reference>
<dbReference type="NCBIfam" id="NF040941">
    <property type="entry name" value="GGGWT_bact"/>
    <property type="match status" value="1"/>
</dbReference>
<feature type="domain" description="Fibrinogen C-terminal" evidence="12">
    <location>
        <begin position="200"/>
        <end position="423"/>
    </location>
</feature>
<evidence type="ECO:0000256" key="6">
    <source>
        <dbReference type="ARBA" id="ARBA00022968"/>
    </source>
</evidence>
<dbReference type="FunFam" id="3.90.215.10:FF:000001">
    <property type="entry name" value="Tenascin isoform 1"/>
    <property type="match status" value="1"/>
</dbReference>
<evidence type="ECO:0000259" key="12">
    <source>
        <dbReference type="PROSITE" id="PS51406"/>
    </source>
</evidence>
<keyword evidence="4" id="KW-0479">Metal-binding</keyword>
<keyword evidence="5" id="KW-0106">Calcium</keyword>
<dbReference type="Proteomes" id="UP001221898">
    <property type="component" value="Unassembled WGS sequence"/>
</dbReference>
<evidence type="ECO:0000313" key="14">
    <source>
        <dbReference type="Proteomes" id="UP001221898"/>
    </source>
</evidence>
<dbReference type="Pfam" id="PF00147">
    <property type="entry name" value="Fibrinogen_C"/>
    <property type="match status" value="1"/>
</dbReference>
<dbReference type="GO" id="GO:0008061">
    <property type="term" value="F:chitin binding"/>
    <property type="evidence" value="ECO:0007669"/>
    <property type="project" value="UniProtKB-KW"/>
</dbReference>
<keyword evidence="10" id="KW-0325">Glycoprotein</keyword>
<evidence type="ECO:0000256" key="3">
    <source>
        <dbReference type="ARBA" id="ARBA00022692"/>
    </source>
</evidence>
<proteinExistence type="predicted"/>
<dbReference type="InterPro" id="IPR050373">
    <property type="entry name" value="Fibrinogen_C-term_domain"/>
</dbReference>
<dbReference type="InterPro" id="IPR002181">
    <property type="entry name" value="Fibrinogen_a/b/g_C_dom"/>
</dbReference>
<evidence type="ECO:0000256" key="11">
    <source>
        <dbReference type="ARBA" id="ARBA00038769"/>
    </source>
</evidence>
<evidence type="ECO:0000256" key="7">
    <source>
        <dbReference type="ARBA" id="ARBA00022989"/>
    </source>
</evidence>
<keyword evidence="8" id="KW-0472">Membrane</keyword>
<dbReference type="GO" id="GO:0016020">
    <property type="term" value="C:membrane"/>
    <property type="evidence" value="ECO:0007669"/>
    <property type="project" value="UniProtKB-SubCell"/>
</dbReference>
<protein>
    <recommendedName>
        <fullName evidence="12">Fibrinogen C-terminal domain-containing protein</fullName>
    </recommendedName>
</protein>
<keyword evidence="7" id="KW-1133">Transmembrane helix</keyword>
<keyword evidence="6" id="KW-0735">Signal-anchor</keyword>
<dbReference type="InterPro" id="IPR020837">
    <property type="entry name" value="Fibrinogen_CS"/>
</dbReference>
<evidence type="ECO:0000256" key="4">
    <source>
        <dbReference type="ARBA" id="ARBA00022723"/>
    </source>
</evidence>
<dbReference type="InterPro" id="IPR014716">
    <property type="entry name" value="Fibrinogen_a/b/g_C_1"/>
</dbReference>
<evidence type="ECO:0000256" key="8">
    <source>
        <dbReference type="ARBA" id="ARBA00023136"/>
    </source>
</evidence>
<dbReference type="AlphaFoldDB" id="A0AAD7T462"/>
<keyword evidence="14" id="KW-1185">Reference proteome</keyword>
<dbReference type="SUPFAM" id="SSF56496">
    <property type="entry name" value="Fibrinogen C-terminal domain-like"/>
    <property type="match status" value="1"/>
</dbReference>
<name>A0AAD7T462_9TELE</name>
<comment type="caution">
    <text evidence="13">The sequence shown here is derived from an EMBL/GenBank/DDBJ whole genome shotgun (WGS) entry which is preliminary data.</text>
</comment>
<keyword evidence="3" id="KW-0812">Transmembrane</keyword>
<dbReference type="PANTHER" id="PTHR19143">
    <property type="entry name" value="FIBRINOGEN/TENASCIN/ANGIOPOEITIN"/>
    <property type="match status" value="1"/>
</dbReference>
<evidence type="ECO:0000256" key="5">
    <source>
        <dbReference type="ARBA" id="ARBA00022837"/>
    </source>
</evidence>
<evidence type="ECO:0000256" key="1">
    <source>
        <dbReference type="ARBA" id="ARBA00004606"/>
    </source>
</evidence>
<accession>A0AAD7T462</accession>
<dbReference type="GO" id="GO:0005615">
    <property type="term" value="C:extracellular space"/>
    <property type="evidence" value="ECO:0007669"/>
    <property type="project" value="TreeGrafter"/>
</dbReference>
<dbReference type="CDD" id="cd00087">
    <property type="entry name" value="FReD"/>
    <property type="match status" value="1"/>
</dbReference>
<keyword evidence="9" id="KW-1015">Disulfide bond</keyword>
<sequence length="432" mass="48965">MTWSYRLCTLFFVVVLLAAAVTGTIFFMNNYQVLPMSYGPPLISTNQGEGNPLVTVERGDGSRVNIFIDPNCPDYSRNFLRPEGDQTSLLHSLTDRDSDRKGRRGQDRVLLVNLVEQLTELSTHARQTKTEYDSLRRGQRDLGQQLNALQSEQGRLVQLLSESQVNMVDVANSVSEALTSLQKGTGSIRTRLKNDLQRAPSRGTRPRDCSDIRAGGQTEDGVYSIFPTHHPSGFQVFCDMTTDGGGWTVIQHREDGSVSFFRGWDAYRDGFGKITGEHWLGMRQIHALTIQSNYELWIDLQDFENNAAFARYGTFGVGLFSVDPDDDGYPLTIGDYSGTAGDSLLKHNGMKFTTKDRDNDHSENNCASFYHGAWWYRNCHTSNLNGQYLRGQHTSYADGIEWSSWTGWQYSLKFTEMKIRPRREENKRPQET</sequence>
<evidence type="ECO:0000313" key="13">
    <source>
        <dbReference type="EMBL" id="KAJ8414046.1"/>
    </source>
</evidence>
<dbReference type="PANTHER" id="PTHR19143:SF45">
    <property type="entry name" value="FIBRINOGEN C DOMAIN-CONTAINING PROTEIN 1"/>
    <property type="match status" value="1"/>
</dbReference>
<dbReference type="PROSITE" id="PS00514">
    <property type="entry name" value="FIBRINOGEN_C_1"/>
    <property type="match status" value="1"/>
</dbReference>
<dbReference type="GO" id="GO:0046872">
    <property type="term" value="F:metal ion binding"/>
    <property type="evidence" value="ECO:0007669"/>
    <property type="project" value="UniProtKB-KW"/>
</dbReference>
<gene>
    <name evidence="13" type="ORF">AAFF_G00066440</name>
</gene>
<comment type="subunit">
    <text evidence="11">Homotetramer; disulfide-linked.</text>
</comment>
<keyword evidence="2" id="KW-0147">Chitin-binding</keyword>
<evidence type="ECO:0000256" key="2">
    <source>
        <dbReference type="ARBA" id="ARBA00022669"/>
    </source>
</evidence>
<dbReference type="SMART" id="SM00186">
    <property type="entry name" value="FBG"/>
    <property type="match status" value="1"/>
</dbReference>
<dbReference type="InterPro" id="IPR036056">
    <property type="entry name" value="Fibrinogen-like_C"/>
</dbReference>
<dbReference type="Gene3D" id="3.90.215.10">
    <property type="entry name" value="Gamma Fibrinogen, chain A, domain 1"/>
    <property type="match status" value="1"/>
</dbReference>
<evidence type="ECO:0000256" key="10">
    <source>
        <dbReference type="ARBA" id="ARBA00023180"/>
    </source>
</evidence>